<dbReference type="EMBL" id="JABFTP020000103">
    <property type="protein sequence ID" value="KAL3278122.1"/>
    <property type="molecule type" value="Genomic_DNA"/>
</dbReference>
<organism evidence="1 2">
    <name type="scientific">Cryptolaemus montrouzieri</name>
    <dbReference type="NCBI Taxonomy" id="559131"/>
    <lineage>
        <taxon>Eukaryota</taxon>
        <taxon>Metazoa</taxon>
        <taxon>Ecdysozoa</taxon>
        <taxon>Arthropoda</taxon>
        <taxon>Hexapoda</taxon>
        <taxon>Insecta</taxon>
        <taxon>Pterygota</taxon>
        <taxon>Neoptera</taxon>
        <taxon>Endopterygota</taxon>
        <taxon>Coleoptera</taxon>
        <taxon>Polyphaga</taxon>
        <taxon>Cucujiformia</taxon>
        <taxon>Coccinelloidea</taxon>
        <taxon>Coccinellidae</taxon>
        <taxon>Scymninae</taxon>
        <taxon>Scymnini</taxon>
        <taxon>Cryptolaemus</taxon>
    </lineage>
</organism>
<keyword evidence="2" id="KW-1185">Reference proteome</keyword>
<protein>
    <submittedName>
        <fullName evidence="1">Uncharacterized protein</fullName>
    </submittedName>
</protein>
<dbReference type="AlphaFoldDB" id="A0ABD2NHD8"/>
<gene>
    <name evidence="1" type="ORF">HHI36_013467</name>
</gene>
<name>A0ABD2NHD8_9CUCU</name>
<feature type="non-terminal residue" evidence="1">
    <location>
        <position position="1"/>
    </location>
</feature>
<sequence length="85" mass="9542">IAITDKEGDPEDDLVTQVSPRDVLGTVEVVRRRKLSSDGDSSDSRDTSDIRLSPIAYRMCILVFGRRSLYVEKPLHGDKTKNTFC</sequence>
<reference evidence="1 2" key="1">
    <citation type="journal article" date="2021" name="BMC Biol.">
        <title>Horizontally acquired antibacterial genes associated with adaptive radiation of ladybird beetles.</title>
        <authorList>
            <person name="Li H.S."/>
            <person name="Tang X.F."/>
            <person name="Huang Y.H."/>
            <person name="Xu Z.Y."/>
            <person name="Chen M.L."/>
            <person name="Du X.Y."/>
            <person name="Qiu B.Y."/>
            <person name="Chen P.T."/>
            <person name="Zhang W."/>
            <person name="Slipinski A."/>
            <person name="Escalona H.E."/>
            <person name="Waterhouse R.M."/>
            <person name="Zwick A."/>
            <person name="Pang H."/>
        </authorList>
    </citation>
    <scope>NUCLEOTIDE SEQUENCE [LARGE SCALE GENOMIC DNA]</scope>
    <source>
        <strain evidence="1">SYSU2018</strain>
    </source>
</reference>
<evidence type="ECO:0000313" key="1">
    <source>
        <dbReference type="EMBL" id="KAL3278122.1"/>
    </source>
</evidence>
<accession>A0ABD2NHD8</accession>
<proteinExistence type="predicted"/>
<dbReference type="Proteomes" id="UP001516400">
    <property type="component" value="Unassembled WGS sequence"/>
</dbReference>
<evidence type="ECO:0000313" key="2">
    <source>
        <dbReference type="Proteomes" id="UP001516400"/>
    </source>
</evidence>
<comment type="caution">
    <text evidence="1">The sequence shown here is derived from an EMBL/GenBank/DDBJ whole genome shotgun (WGS) entry which is preliminary data.</text>
</comment>